<dbReference type="InterPro" id="IPR015943">
    <property type="entry name" value="WD40/YVTN_repeat-like_dom_sf"/>
</dbReference>
<dbReference type="RefSeq" id="XP_002341842.1">
    <property type="nucleotide sequence ID" value="XM_002341801.1"/>
</dbReference>
<dbReference type="GO" id="GO:0000462">
    <property type="term" value="P:maturation of SSU-rRNA from tricistronic rRNA transcript (SSU-rRNA, 5.8S rRNA, LSU-rRNA)"/>
    <property type="evidence" value="ECO:0007669"/>
    <property type="project" value="TreeGrafter"/>
</dbReference>
<evidence type="ECO:0000259" key="5">
    <source>
        <dbReference type="Pfam" id="PF04003"/>
    </source>
</evidence>
<feature type="compositionally biased region" description="Acidic residues" evidence="4">
    <location>
        <begin position="746"/>
        <end position="759"/>
    </location>
</feature>
<evidence type="ECO:0000256" key="1">
    <source>
        <dbReference type="ARBA" id="ARBA00004123"/>
    </source>
</evidence>
<protein>
    <submittedName>
        <fullName evidence="6">Small nucleolar ribonucleoprotein complex component (Utp5), putative</fullName>
    </submittedName>
</protein>
<dbReference type="eggNOG" id="KOG4547">
    <property type="taxonomic scope" value="Eukaryota"/>
</dbReference>
<feature type="compositionally biased region" description="Acidic residues" evidence="4">
    <location>
        <begin position="509"/>
        <end position="519"/>
    </location>
</feature>
<proteinExistence type="inferred from homology"/>
<dbReference type="OrthoDB" id="30195at2759"/>
<reference evidence="7" key="1">
    <citation type="journal article" date="2015" name="Genome Announc.">
        <title>Genome sequence of the AIDS-associated pathogen Penicillium marneffei (ATCC18224) and its near taxonomic relative Talaromyces stipitatus (ATCC10500).</title>
        <authorList>
            <person name="Nierman W.C."/>
            <person name="Fedorova-Abrams N.D."/>
            <person name="Andrianopoulos A."/>
        </authorList>
    </citation>
    <scope>NUCLEOTIDE SEQUENCE [LARGE SCALE GENOMIC DNA]</scope>
    <source>
        <strain evidence="7">ATCC 10500 / CBS 375.48 / QM 6759 / NRRL 1006</strain>
    </source>
</reference>
<feature type="domain" description="Small-subunit processome Utp12" evidence="5">
    <location>
        <begin position="580"/>
        <end position="683"/>
    </location>
</feature>
<dbReference type="InParanoid" id="B8LWQ8"/>
<keyword evidence="6" id="KW-0687">Ribonucleoprotein</keyword>
<feature type="compositionally biased region" description="Acidic residues" evidence="4">
    <location>
        <begin position="768"/>
        <end position="818"/>
    </location>
</feature>
<evidence type="ECO:0000256" key="4">
    <source>
        <dbReference type="SAM" id="MobiDB-lite"/>
    </source>
</evidence>
<keyword evidence="7" id="KW-1185">Reference proteome</keyword>
<dbReference type="Proteomes" id="UP000001745">
    <property type="component" value="Unassembled WGS sequence"/>
</dbReference>
<dbReference type="GO" id="GO:0032040">
    <property type="term" value="C:small-subunit processome"/>
    <property type="evidence" value="ECO:0007669"/>
    <property type="project" value="UniProtKB-ARBA"/>
</dbReference>
<keyword evidence="2" id="KW-0539">Nucleus</keyword>
<dbReference type="PhylomeDB" id="B8LWQ8"/>
<feature type="compositionally biased region" description="Acidic residues" evidence="4">
    <location>
        <begin position="827"/>
        <end position="838"/>
    </location>
</feature>
<dbReference type="STRING" id="441959.B8LWQ8"/>
<dbReference type="Pfam" id="PF04003">
    <property type="entry name" value="Utp12"/>
    <property type="match status" value="1"/>
</dbReference>
<evidence type="ECO:0000313" key="7">
    <source>
        <dbReference type="Proteomes" id="UP000001745"/>
    </source>
</evidence>
<dbReference type="Gene3D" id="2.130.10.10">
    <property type="entry name" value="YVTN repeat-like/Quinoprotein amine dehydrogenase"/>
    <property type="match status" value="1"/>
</dbReference>
<dbReference type="InterPro" id="IPR036322">
    <property type="entry name" value="WD40_repeat_dom_sf"/>
</dbReference>
<evidence type="ECO:0000313" key="6">
    <source>
        <dbReference type="EMBL" id="EED24455.1"/>
    </source>
</evidence>
<evidence type="ECO:0000256" key="2">
    <source>
        <dbReference type="ARBA" id="ARBA00023242"/>
    </source>
</evidence>
<feature type="region of interest" description="Disordered" evidence="4">
    <location>
        <begin position="468"/>
        <end position="519"/>
    </location>
</feature>
<comment type="similarity">
    <text evidence="3">Belongs to the UTP5 family.</text>
</comment>
<feature type="region of interest" description="Disordered" evidence="4">
    <location>
        <begin position="712"/>
        <end position="859"/>
    </location>
</feature>
<dbReference type="FunCoup" id="B8LWQ8">
    <property type="interactions" value="812"/>
</dbReference>
<dbReference type="PANTHER" id="PTHR44267">
    <property type="entry name" value="WD REPEAT-CONTAINING PROTEIN 43"/>
    <property type="match status" value="1"/>
</dbReference>
<name>B8LWQ8_TALSN</name>
<dbReference type="GeneID" id="8101126"/>
<dbReference type="InterPro" id="IPR052414">
    <property type="entry name" value="U3_snoRNA-assoc_WDR"/>
</dbReference>
<dbReference type="VEuPathDB" id="FungiDB:TSTA_078180"/>
<dbReference type="InterPro" id="IPR007148">
    <property type="entry name" value="SSU_processome_Utp12"/>
</dbReference>
<dbReference type="PANTHER" id="PTHR44267:SF1">
    <property type="entry name" value="WD REPEAT-CONTAINING PROTEIN 43"/>
    <property type="match status" value="1"/>
</dbReference>
<feature type="region of interest" description="Disordered" evidence="4">
    <location>
        <begin position="1"/>
        <end position="22"/>
    </location>
</feature>
<sequence>MGKKSSRPPASKTASAAQAAASGATITSQKSSIIRAAFSPSEYQLALFASVIQGLDSQHLRIQDIHTGALQCEHSIAPQESITSLDWGYLGGQREQGSKKKRKRKSDVNGVAEDKFGREAVVAFGTSSSDIRMYSPAEDKVLCTLSGVHEGGIKDFKFTAGESTSQGWSIGGDNRLVQWDLTTRQSIRIINIPTISTVSALSRPLLSNPPVICATQTPIILDIENSDAGSLTFPSLTSPIHTLIPSSTRSVKDANFIAADNERYITVFDPRTQGIAYSLVAEHGVSSLSLSSLISKDKEQEENSSEKQVLAALVENGTIELFNKPFSQSIGQNGTKATSQKARAKQMVRKADAILKILRPDTGKAVSAVQVGFQGPELYIAWAEGGVNVIFERLRWQDQDSGDLVFSGATEITGRKSASTLKSAAVIEGQQASKSHVNENSTIVESGLYSEDVEMNDAHVEDDAVSISDAEDNSDAEAENKQNRQAKKANNVNGVNGTNKDTDMQDTAGQDEDEEDEGGELTFGELVQRNSAIDVEAELEDHAGAGALVPGLSNSTNQTIAQIPSGVSLSTVLSQALKTNDSEMLESCFRTSDVNIIRTTVQRLNSALAGSLIQRLAERMASRPGRYGHLLVWVQWTCIAHGGAIAGNAEILKRMTSLYKVMDQRSRTLPSLLLLKGKLDMLDAQINLRQSMADSRKYGMDDGGESLEHITHYAGVSNDDSDAERRRKRKKTLSHIKSKSARDGLDADEEADEDDEMADDVAGGLASDSDEEEGSEEDADEDGGDIIDIEAEESLDDEDDEDDDEDDEDEDEEEDSDAASDMRDFIADSEEELSDDDQPEKISAPPPSKKSKGIHKSRR</sequence>
<dbReference type="HOGENOM" id="CLU_009553_0_0_1"/>
<comment type="subcellular location">
    <subcellularLocation>
        <location evidence="1">Nucleus</location>
    </subcellularLocation>
</comment>
<gene>
    <name evidence="6" type="ORF">TSTA_078180</name>
</gene>
<evidence type="ECO:0000256" key="3">
    <source>
        <dbReference type="ARBA" id="ARBA00038335"/>
    </source>
</evidence>
<dbReference type="AlphaFoldDB" id="B8LWQ8"/>
<organism evidence="6 7">
    <name type="scientific">Talaromyces stipitatus (strain ATCC 10500 / CBS 375.48 / QM 6759 / NRRL 1006)</name>
    <name type="common">Penicillium stipitatum</name>
    <dbReference type="NCBI Taxonomy" id="441959"/>
    <lineage>
        <taxon>Eukaryota</taxon>
        <taxon>Fungi</taxon>
        <taxon>Dikarya</taxon>
        <taxon>Ascomycota</taxon>
        <taxon>Pezizomycotina</taxon>
        <taxon>Eurotiomycetes</taxon>
        <taxon>Eurotiomycetidae</taxon>
        <taxon>Eurotiales</taxon>
        <taxon>Trichocomaceae</taxon>
        <taxon>Talaromyces</taxon>
        <taxon>Talaromyces sect. Talaromyces</taxon>
    </lineage>
</organism>
<dbReference type="SUPFAM" id="SSF50978">
    <property type="entry name" value="WD40 repeat-like"/>
    <property type="match status" value="1"/>
</dbReference>
<accession>B8LWQ8</accession>
<dbReference type="EMBL" id="EQ962652">
    <property type="protein sequence ID" value="EED24455.1"/>
    <property type="molecule type" value="Genomic_DNA"/>
</dbReference>
<feature type="compositionally biased region" description="Low complexity" evidence="4">
    <location>
        <begin position="10"/>
        <end position="22"/>
    </location>
</feature>
<feature type="compositionally biased region" description="Basic residues" evidence="4">
    <location>
        <begin position="726"/>
        <end position="739"/>
    </location>
</feature>
<dbReference type="OMA" id="CEHAVNP"/>
<feature type="compositionally biased region" description="Basic residues" evidence="4">
    <location>
        <begin position="849"/>
        <end position="859"/>
    </location>
</feature>